<feature type="domain" description="Fibronectin type-III" evidence="1">
    <location>
        <begin position="350"/>
        <end position="451"/>
    </location>
</feature>
<comment type="caution">
    <text evidence="2">The sequence shown here is derived from an EMBL/GenBank/DDBJ whole genome shotgun (WGS) entry which is preliminary data.</text>
</comment>
<sequence>MTLLTSLSAALAAPQAKTGVAVLPTPDGAVLRWSLPNDATPAGGFVVRVTDTGRSVPVASPQPYSAGLGLTKAQYQGLTALYAAPPRSDDERVQRALMTLNVAVHPSFARALGILYTLNGLKPGTHTVTVAAVGRSGETPVGTATFTTGPTPTLPAPDQLTVSGAQPAPRLRWTPPDDRHAVVAYNVYRAAGPGPFVLLKPAPFFRSRGAGEAFEDAGLSPAVSYRYRVTSLDLFGRESAPSSPLTLNAQGRPTVDSPSIAQASVTGAQVQLRWAPIGNPKVQAIVVLRGTDPTRPLQVIARVPPGRGQYLDTTTVPGTPYIYALAAEDQAGLASARGPLTSVTAVNRTPPRPPAGLSVTPGESALTLRWTANAEPDLRGYLVFRSEGAQPGVGEVLLTSAPLQTPSYRDDIPQGVQTRYHYRVVAVNTSEVRSPPSAIVTAALVDHTPPPVPSLRPPQTAGGHLELQWLQADVPDLAHFELRRTAAGTAPVTVTLDAATRTYQDQQVTPGTVYTYVVLSIDAAGNRSDASTPVLASVGARTLAPPTGAATLLPDAHGVQVRWTAQAGTQTVVYRLQADGQPVQLSDPLDRATFDDLDGTPDSRYQLQAVSQAGALSPLSAAFKVSGP</sequence>
<keyword evidence="3" id="KW-1185">Reference proteome</keyword>
<reference evidence="3" key="1">
    <citation type="journal article" date="2019" name="Int. J. Syst. Evol. Microbiol.">
        <title>The Global Catalogue of Microorganisms (GCM) 10K type strain sequencing project: providing services to taxonomists for standard genome sequencing and annotation.</title>
        <authorList>
            <consortium name="The Broad Institute Genomics Platform"/>
            <consortium name="The Broad Institute Genome Sequencing Center for Infectious Disease"/>
            <person name="Wu L."/>
            <person name="Ma J."/>
        </authorList>
    </citation>
    <scope>NUCLEOTIDE SEQUENCE [LARGE SCALE GENOMIC DNA]</scope>
    <source>
        <strain evidence="3">CCUG 39970</strain>
    </source>
</reference>
<evidence type="ECO:0000313" key="3">
    <source>
        <dbReference type="Proteomes" id="UP001595939"/>
    </source>
</evidence>
<accession>A0ABV8YB75</accession>
<name>A0ABV8YB75_9DEIO</name>
<dbReference type="InterPro" id="IPR013783">
    <property type="entry name" value="Ig-like_fold"/>
</dbReference>
<dbReference type="PANTHER" id="PTHR46957">
    <property type="entry name" value="CYTOKINE RECEPTOR"/>
    <property type="match status" value="1"/>
</dbReference>
<dbReference type="InterPro" id="IPR036116">
    <property type="entry name" value="FN3_sf"/>
</dbReference>
<proteinExistence type="predicted"/>
<organism evidence="2 3">
    <name type="scientific">Deinococcus sonorensis</name>
    <dbReference type="NCBI Taxonomy" id="309891"/>
    <lineage>
        <taxon>Bacteria</taxon>
        <taxon>Thermotogati</taxon>
        <taxon>Deinococcota</taxon>
        <taxon>Deinococci</taxon>
        <taxon>Deinococcales</taxon>
        <taxon>Deinococcaceae</taxon>
        <taxon>Deinococcus</taxon>
    </lineage>
</organism>
<dbReference type="InterPro" id="IPR050713">
    <property type="entry name" value="RTP_Phos/Ushers"/>
</dbReference>
<dbReference type="EMBL" id="JBHSEG010000008">
    <property type="protein sequence ID" value="MFC4455202.1"/>
    <property type="molecule type" value="Genomic_DNA"/>
</dbReference>
<dbReference type="InterPro" id="IPR003961">
    <property type="entry name" value="FN3_dom"/>
</dbReference>
<dbReference type="PANTHER" id="PTHR46957:SF3">
    <property type="entry name" value="CYTOKINE RECEPTOR"/>
    <property type="match status" value="1"/>
</dbReference>
<evidence type="ECO:0000259" key="1">
    <source>
        <dbReference type="PROSITE" id="PS50853"/>
    </source>
</evidence>
<gene>
    <name evidence="2" type="ORF">ACFO0P_15595</name>
</gene>
<dbReference type="Gene3D" id="2.60.40.10">
    <property type="entry name" value="Immunoglobulins"/>
    <property type="match status" value="4"/>
</dbReference>
<dbReference type="SMART" id="SM00060">
    <property type="entry name" value="FN3"/>
    <property type="match status" value="6"/>
</dbReference>
<dbReference type="PROSITE" id="PS50853">
    <property type="entry name" value="FN3"/>
    <property type="match status" value="1"/>
</dbReference>
<dbReference type="CDD" id="cd00063">
    <property type="entry name" value="FN3"/>
    <property type="match status" value="2"/>
</dbReference>
<dbReference type="RefSeq" id="WP_380129919.1">
    <property type="nucleotide sequence ID" value="NZ_JBHSEG010000008.1"/>
</dbReference>
<dbReference type="SUPFAM" id="SSF49265">
    <property type="entry name" value="Fibronectin type III"/>
    <property type="match status" value="2"/>
</dbReference>
<evidence type="ECO:0000313" key="2">
    <source>
        <dbReference type="EMBL" id="MFC4455202.1"/>
    </source>
</evidence>
<dbReference type="Proteomes" id="UP001595939">
    <property type="component" value="Unassembled WGS sequence"/>
</dbReference>
<protein>
    <submittedName>
        <fullName evidence="2">Fibronectin type III domain-containing protein</fullName>
    </submittedName>
</protein>